<keyword evidence="3" id="KW-1185">Reference proteome</keyword>
<feature type="domain" description="HNH nuclease" evidence="1">
    <location>
        <begin position="7"/>
        <end position="59"/>
    </location>
</feature>
<accession>A0A1H8FGZ9</accession>
<dbReference type="Gene3D" id="1.10.30.50">
    <property type="match status" value="1"/>
</dbReference>
<evidence type="ECO:0000259" key="1">
    <source>
        <dbReference type="SMART" id="SM00507"/>
    </source>
</evidence>
<dbReference type="Pfam" id="PF01844">
    <property type="entry name" value="HNH"/>
    <property type="match status" value="1"/>
</dbReference>
<protein>
    <submittedName>
        <fullName evidence="2">HNH endonuclease</fullName>
    </submittedName>
</protein>
<dbReference type="STRING" id="1424661.SAMN05216281_10631"/>
<dbReference type="AlphaFoldDB" id="A0A1H8FGZ9"/>
<organism evidence="2 3">
    <name type="scientific">Cryobacterium luteum</name>
    <dbReference type="NCBI Taxonomy" id="1424661"/>
    <lineage>
        <taxon>Bacteria</taxon>
        <taxon>Bacillati</taxon>
        <taxon>Actinomycetota</taxon>
        <taxon>Actinomycetes</taxon>
        <taxon>Micrococcales</taxon>
        <taxon>Microbacteriaceae</taxon>
        <taxon>Cryobacterium</taxon>
    </lineage>
</organism>
<dbReference type="InterPro" id="IPR003615">
    <property type="entry name" value="HNH_nuc"/>
</dbReference>
<keyword evidence="2" id="KW-0255">Endonuclease</keyword>
<evidence type="ECO:0000313" key="2">
    <source>
        <dbReference type="EMBL" id="TFB93360.1"/>
    </source>
</evidence>
<dbReference type="InterPro" id="IPR002711">
    <property type="entry name" value="HNH"/>
</dbReference>
<proteinExistence type="predicted"/>
<dbReference type="GO" id="GO:0004519">
    <property type="term" value="F:endonuclease activity"/>
    <property type="evidence" value="ECO:0007669"/>
    <property type="project" value="UniProtKB-KW"/>
</dbReference>
<comment type="caution">
    <text evidence="2">The sequence shown here is derived from an EMBL/GenBank/DDBJ whole genome shotgun (WGS) entry which is preliminary data.</text>
</comment>
<dbReference type="CDD" id="cd00085">
    <property type="entry name" value="HNHc"/>
    <property type="match status" value="1"/>
</dbReference>
<reference evidence="2 3" key="1">
    <citation type="submission" date="2019-03" db="EMBL/GenBank/DDBJ databases">
        <title>Genomics of glacier-inhabiting Cryobacterium strains.</title>
        <authorList>
            <person name="Liu Q."/>
            <person name="Xin Y.-H."/>
        </authorList>
    </citation>
    <scope>NUCLEOTIDE SEQUENCE [LARGE SCALE GENOMIC DNA]</scope>
    <source>
        <strain evidence="2 3">Hh15</strain>
    </source>
</reference>
<dbReference type="EMBL" id="SOFF01000012">
    <property type="protein sequence ID" value="TFB93360.1"/>
    <property type="molecule type" value="Genomic_DNA"/>
</dbReference>
<gene>
    <name evidence="2" type="ORF">E3O10_03565</name>
</gene>
<keyword evidence="2" id="KW-0540">Nuclease</keyword>
<dbReference type="SMART" id="SM00507">
    <property type="entry name" value="HNHc"/>
    <property type="match status" value="1"/>
</dbReference>
<name>A0A1H8FGZ9_9MICO</name>
<dbReference type="Proteomes" id="UP000297654">
    <property type="component" value="Unassembled WGS sequence"/>
</dbReference>
<sequence length="112" mass="12300">MTARVGEQRAAIAARDGGCIIPGCTIPARWTEVHHIIPAGKGGPTNVDNGTNLCWFHHHTIDTNGWQIRMINGRPQVRGPLLWDPTQTWRPAREGFLLIPAELNHPSVGSNP</sequence>
<dbReference type="RefSeq" id="WP_092109240.1">
    <property type="nucleotide sequence ID" value="NZ_FOCN01000006.1"/>
</dbReference>
<keyword evidence="2" id="KW-0378">Hydrolase</keyword>
<evidence type="ECO:0000313" key="3">
    <source>
        <dbReference type="Proteomes" id="UP000297654"/>
    </source>
</evidence>
<dbReference type="GO" id="GO:0008270">
    <property type="term" value="F:zinc ion binding"/>
    <property type="evidence" value="ECO:0007669"/>
    <property type="project" value="InterPro"/>
</dbReference>
<dbReference type="OrthoDB" id="5177627at2"/>
<dbReference type="GO" id="GO:0003676">
    <property type="term" value="F:nucleic acid binding"/>
    <property type="evidence" value="ECO:0007669"/>
    <property type="project" value="InterPro"/>
</dbReference>